<accession>A0ABP0IF00</accession>
<keyword evidence="2" id="KW-1185">Reference proteome</keyword>
<evidence type="ECO:0000313" key="2">
    <source>
        <dbReference type="Proteomes" id="UP001642484"/>
    </source>
</evidence>
<dbReference type="EMBL" id="CAXAMN010002710">
    <property type="protein sequence ID" value="CAK9000913.1"/>
    <property type="molecule type" value="Genomic_DNA"/>
</dbReference>
<proteinExistence type="predicted"/>
<comment type="caution">
    <text evidence="1">The sequence shown here is derived from an EMBL/GenBank/DDBJ whole genome shotgun (WGS) entry which is preliminary data.</text>
</comment>
<evidence type="ECO:0000313" key="1">
    <source>
        <dbReference type="EMBL" id="CAK9000913.1"/>
    </source>
</evidence>
<name>A0ABP0IF00_9DINO</name>
<gene>
    <name evidence="1" type="ORF">CCMP2556_LOCUS6256</name>
</gene>
<sequence>CNFSGSEWKIMENAFQKCFNKCCCKLSQQCKSVQAPTRCINTTGSSVSFFPLSLMRRDKCQRGREASNRRGCSMPHESQFVSNPKSLAELENRNALSV</sequence>
<protein>
    <submittedName>
        <fullName evidence="1">Uncharacterized protein</fullName>
    </submittedName>
</protein>
<reference evidence="1 2" key="1">
    <citation type="submission" date="2024-02" db="EMBL/GenBank/DDBJ databases">
        <authorList>
            <person name="Chen Y."/>
            <person name="Shah S."/>
            <person name="Dougan E. K."/>
            <person name="Thang M."/>
            <person name="Chan C."/>
        </authorList>
    </citation>
    <scope>NUCLEOTIDE SEQUENCE [LARGE SCALE GENOMIC DNA]</scope>
</reference>
<organism evidence="1 2">
    <name type="scientific">Durusdinium trenchii</name>
    <dbReference type="NCBI Taxonomy" id="1381693"/>
    <lineage>
        <taxon>Eukaryota</taxon>
        <taxon>Sar</taxon>
        <taxon>Alveolata</taxon>
        <taxon>Dinophyceae</taxon>
        <taxon>Suessiales</taxon>
        <taxon>Symbiodiniaceae</taxon>
        <taxon>Durusdinium</taxon>
    </lineage>
</organism>
<dbReference type="Proteomes" id="UP001642484">
    <property type="component" value="Unassembled WGS sequence"/>
</dbReference>
<feature type="non-terminal residue" evidence="1">
    <location>
        <position position="1"/>
    </location>
</feature>